<evidence type="ECO:0000259" key="2">
    <source>
        <dbReference type="Pfam" id="PF00024"/>
    </source>
</evidence>
<feature type="non-terminal residue" evidence="3">
    <location>
        <position position="259"/>
    </location>
</feature>
<dbReference type="InterPro" id="IPR003609">
    <property type="entry name" value="Pan_app"/>
</dbReference>
<feature type="signal peptide" evidence="1">
    <location>
        <begin position="1"/>
        <end position="17"/>
    </location>
</feature>
<evidence type="ECO:0000313" key="3">
    <source>
        <dbReference type="EMBL" id="OON16919.1"/>
    </source>
</evidence>
<proteinExistence type="predicted"/>
<dbReference type="InterPro" id="IPR016187">
    <property type="entry name" value="CTDL_fold"/>
</dbReference>
<dbReference type="SUPFAM" id="SSF56436">
    <property type="entry name" value="C-type lectin-like"/>
    <property type="match status" value="1"/>
</dbReference>
<evidence type="ECO:0000313" key="4">
    <source>
        <dbReference type="Proteomes" id="UP000243686"/>
    </source>
</evidence>
<name>A0A1S8WQZ1_OPIVI</name>
<organism evidence="3 4">
    <name type="scientific">Opisthorchis viverrini</name>
    <name type="common">Southeast Asian liver fluke</name>
    <dbReference type="NCBI Taxonomy" id="6198"/>
    <lineage>
        <taxon>Eukaryota</taxon>
        <taxon>Metazoa</taxon>
        <taxon>Spiralia</taxon>
        <taxon>Lophotrochozoa</taxon>
        <taxon>Platyhelminthes</taxon>
        <taxon>Trematoda</taxon>
        <taxon>Digenea</taxon>
        <taxon>Opisthorchiida</taxon>
        <taxon>Opisthorchiata</taxon>
        <taxon>Opisthorchiidae</taxon>
        <taxon>Opisthorchis</taxon>
    </lineage>
</organism>
<protein>
    <submittedName>
        <fullName evidence="3">PAN domain protein</fullName>
    </submittedName>
</protein>
<dbReference type="Pfam" id="PF00024">
    <property type="entry name" value="PAN_1"/>
    <property type="match status" value="1"/>
</dbReference>
<evidence type="ECO:0000256" key="1">
    <source>
        <dbReference type="SAM" id="SignalP"/>
    </source>
</evidence>
<dbReference type="EMBL" id="KV896253">
    <property type="protein sequence ID" value="OON16919.1"/>
    <property type="molecule type" value="Genomic_DNA"/>
</dbReference>
<feature type="domain" description="Apple" evidence="2">
    <location>
        <begin position="191"/>
        <end position="226"/>
    </location>
</feature>
<keyword evidence="4" id="KW-1185">Reference proteome</keyword>
<dbReference type="AlphaFoldDB" id="A0A1S8WQZ1"/>
<dbReference type="Proteomes" id="UP000243686">
    <property type="component" value="Unassembled WGS sequence"/>
</dbReference>
<sequence length="259" mass="29359">MIPLYVFLLQAVLSAHTRCPPNYSPTSSGPCIVELGTASSFCGACEMCTQYGAMRKHLAFLTGKNAHQFTSTLSDRNNAWLGFNRFLTTPNRSFYEWFDVDPRTTHPMIVDPTIIRRSTTAHKEKPVVIFNGIDGMMYDFSATTSRLRPNVYCEYGGLLPTGSWRQEYREDSPMILENFIQTNPDFYGCYKEITAVSIVECAKKCTLNVACRSLYYGENTQRCVHMMYADALLPATFTSNQTGWKRLAKTSYPVSEDEK</sequence>
<gene>
    <name evidence="3" type="ORF">X801_07254</name>
</gene>
<keyword evidence="1" id="KW-0732">Signal</keyword>
<feature type="chain" id="PRO_5012006627" evidence="1">
    <location>
        <begin position="18"/>
        <end position="259"/>
    </location>
</feature>
<reference evidence="3 4" key="1">
    <citation type="submission" date="2015-03" db="EMBL/GenBank/DDBJ databases">
        <title>Draft genome of the nematode, Opisthorchis viverrini.</title>
        <authorList>
            <person name="Mitreva M."/>
        </authorList>
    </citation>
    <scope>NUCLEOTIDE SEQUENCE [LARGE SCALE GENOMIC DNA]</scope>
    <source>
        <strain evidence="3">Khon Kaen</strain>
    </source>
</reference>
<dbReference type="SUPFAM" id="SSF57414">
    <property type="entry name" value="Hairpin loop containing domain-like"/>
    <property type="match status" value="1"/>
</dbReference>
<accession>A0A1S8WQZ1</accession>